<evidence type="ECO:0000313" key="2">
    <source>
        <dbReference type="Proteomes" id="UP000183371"/>
    </source>
</evidence>
<dbReference type="Proteomes" id="UP000183371">
    <property type="component" value="Unassembled WGS sequence"/>
</dbReference>
<organism evidence="1 2">
    <name type="scientific">Pseudovibrio denitrificans</name>
    <dbReference type="NCBI Taxonomy" id="258256"/>
    <lineage>
        <taxon>Bacteria</taxon>
        <taxon>Pseudomonadati</taxon>
        <taxon>Pseudomonadota</taxon>
        <taxon>Alphaproteobacteria</taxon>
        <taxon>Hyphomicrobiales</taxon>
        <taxon>Stappiaceae</taxon>
        <taxon>Pseudovibrio</taxon>
    </lineage>
</organism>
<accession>A0A1I7DV74</accession>
<protein>
    <submittedName>
        <fullName evidence="1">Uncharacterized protein</fullName>
    </submittedName>
</protein>
<reference evidence="2" key="1">
    <citation type="submission" date="2016-10" db="EMBL/GenBank/DDBJ databases">
        <authorList>
            <person name="Varghese N."/>
            <person name="Submissions S."/>
        </authorList>
    </citation>
    <scope>NUCLEOTIDE SEQUENCE [LARGE SCALE GENOMIC DNA]</scope>
    <source>
        <strain evidence="2">DSM 17465</strain>
    </source>
</reference>
<sequence length="38" mass="4576">MEVPLLIYPQVTRVSLMFNIWKKDLDTVRLIAFHAEMR</sequence>
<keyword evidence="2" id="KW-1185">Reference proteome</keyword>
<dbReference type="AlphaFoldDB" id="A0A1I7DV74"/>
<gene>
    <name evidence="1" type="ORF">SAMN05444141_11156</name>
</gene>
<evidence type="ECO:0000313" key="1">
    <source>
        <dbReference type="EMBL" id="SFU15587.1"/>
    </source>
</evidence>
<proteinExistence type="predicted"/>
<dbReference type="EMBL" id="FPBD01000011">
    <property type="protein sequence ID" value="SFU15587.1"/>
    <property type="molecule type" value="Genomic_DNA"/>
</dbReference>
<name>A0A1I7DV74_9HYPH</name>